<sequence length="189" mass="20239">MCLYQAERREDDKMLKEMSERVITRAWWSGGECGDKVSVGVPPRLRHAAGAWAPPRSEARARNPPRTAGSAAHAQQPHNHPACFSPAVRLCALQPRRPMCAIPCRCARRAAFSGGAASHLPAPVSQGQCNAPASPPGFDQHRSACRVRQFVATAAVGTAPAHDRSPPSLVGHGLAKRCSISRRISACPE</sequence>
<evidence type="ECO:0000313" key="2">
    <source>
        <dbReference type="EMBL" id="KZT59787.1"/>
    </source>
</evidence>
<organism evidence="2 3">
    <name type="scientific">Calocera cornea HHB12733</name>
    <dbReference type="NCBI Taxonomy" id="1353952"/>
    <lineage>
        <taxon>Eukaryota</taxon>
        <taxon>Fungi</taxon>
        <taxon>Dikarya</taxon>
        <taxon>Basidiomycota</taxon>
        <taxon>Agaricomycotina</taxon>
        <taxon>Dacrymycetes</taxon>
        <taxon>Dacrymycetales</taxon>
        <taxon>Dacrymycetaceae</taxon>
        <taxon>Calocera</taxon>
    </lineage>
</organism>
<dbReference type="InParanoid" id="A0A165HV45"/>
<proteinExistence type="predicted"/>
<evidence type="ECO:0000256" key="1">
    <source>
        <dbReference type="SAM" id="MobiDB-lite"/>
    </source>
</evidence>
<dbReference type="Proteomes" id="UP000076842">
    <property type="component" value="Unassembled WGS sequence"/>
</dbReference>
<keyword evidence="3" id="KW-1185">Reference proteome</keyword>
<name>A0A165HV45_9BASI</name>
<accession>A0A165HV45</accession>
<dbReference type="EMBL" id="KV423937">
    <property type="protein sequence ID" value="KZT59787.1"/>
    <property type="molecule type" value="Genomic_DNA"/>
</dbReference>
<feature type="region of interest" description="Disordered" evidence="1">
    <location>
        <begin position="48"/>
        <end position="78"/>
    </location>
</feature>
<evidence type="ECO:0000313" key="3">
    <source>
        <dbReference type="Proteomes" id="UP000076842"/>
    </source>
</evidence>
<gene>
    <name evidence="2" type="ORF">CALCODRAFT_176282</name>
</gene>
<dbReference type="AlphaFoldDB" id="A0A165HV45"/>
<reference evidence="2 3" key="1">
    <citation type="journal article" date="2016" name="Mol. Biol. Evol.">
        <title>Comparative Genomics of Early-Diverging Mushroom-Forming Fungi Provides Insights into the Origins of Lignocellulose Decay Capabilities.</title>
        <authorList>
            <person name="Nagy L.G."/>
            <person name="Riley R."/>
            <person name="Tritt A."/>
            <person name="Adam C."/>
            <person name="Daum C."/>
            <person name="Floudas D."/>
            <person name="Sun H."/>
            <person name="Yadav J.S."/>
            <person name="Pangilinan J."/>
            <person name="Larsson K.H."/>
            <person name="Matsuura K."/>
            <person name="Barry K."/>
            <person name="Labutti K."/>
            <person name="Kuo R."/>
            <person name="Ohm R.A."/>
            <person name="Bhattacharya S.S."/>
            <person name="Shirouzu T."/>
            <person name="Yoshinaga Y."/>
            <person name="Martin F.M."/>
            <person name="Grigoriev I.V."/>
            <person name="Hibbett D.S."/>
        </authorList>
    </citation>
    <scope>NUCLEOTIDE SEQUENCE [LARGE SCALE GENOMIC DNA]</scope>
    <source>
        <strain evidence="2 3">HHB12733</strain>
    </source>
</reference>
<protein>
    <submittedName>
        <fullName evidence="2">Uncharacterized protein</fullName>
    </submittedName>
</protein>